<dbReference type="InterPro" id="IPR050365">
    <property type="entry name" value="TIM50"/>
</dbReference>
<dbReference type="RefSeq" id="XP_029240473.1">
    <property type="nucleotide sequence ID" value="XM_029379674.1"/>
</dbReference>
<organism evidence="4 5">
    <name type="scientific">Trypanosoma rangeli</name>
    <dbReference type="NCBI Taxonomy" id="5698"/>
    <lineage>
        <taxon>Eukaryota</taxon>
        <taxon>Discoba</taxon>
        <taxon>Euglenozoa</taxon>
        <taxon>Kinetoplastea</taxon>
        <taxon>Metakinetoplastina</taxon>
        <taxon>Trypanosomatida</taxon>
        <taxon>Trypanosomatidae</taxon>
        <taxon>Trypanosoma</taxon>
        <taxon>Herpetosoma</taxon>
    </lineage>
</organism>
<evidence type="ECO:0000313" key="5">
    <source>
        <dbReference type="Proteomes" id="UP000283634"/>
    </source>
</evidence>
<keyword evidence="1" id="KW-0653">Protein transport</keyword>
<feature type="region of interest" description="Disordered" evidence="2">
    <location>
        <begin position="1"/>
        <end position="48"/>
    </location>
</feature>
<keyword evidence="1" id="KW-0811">Translocation</keyword>
<evidence type="ECO:0000256" key="2">
    <source>
        <dbReference type="SAM" id="MobiDB-lite"/>
    </source>
</evidence>
<dbReference type="SMART" id="SM00577">
    <property type="entry name" value="CPDc"/>
    <property type="match status" value="1"/>
</dbReference>
<sequence length="403" mass="45108">MTTGRARRARPAESTSGRRGPAQERGSRRRLVGRRARNRQQVRNPARVRASAADTELCFASCLVTTDDVHDGEEQASSVFSEVDIINDVIQEFLLESDNDDDVGEFNHTTIFHTVKPFLNCSCSVRSSLRREARKALPMPTSRPAAAATLAEPGLTLAEAMLPSHGGVGYRRRRHKTLLPYHRGLPSAPLCIVVDLDETLVQARGECVQPRPYIKEFLDVCHTEGCEVVVWSAGSPSHVNMVARAVAKASQRKEWFHYIISRHDKWYCGEEDGVKDLSVLDRVINRVLMVENNPRSIQRYPQHSILLEDYNQPTAQDNSLRIISDLVRRLLPLLRDTDLTANVTVPSLLAEDDALIDLSFCFSGPSNSKKCVHSRGLRYSPQTDFACRSYGGEHPLLLQRNGT</sequence>
<dbReference type="EMBL" id="MKGL01000063">
    <property type="protein sequence ID" value="RNF08569.1"/>
    <property type="molecule type" value="Genomic_DNA"/>
</dbReference>
<dbReference type="GO" id="GO:0005744">
    <property type="term" value="C:TIM23 mitochondrial import inner membrane translocase complex"/>
    <property type="evidence" value="ECO:0007669"/>
    <property type="project" value="UniProtKB-UniRule"/>
</dbReference>
<comment type="similarity">
    <text evidence="1">Belongs to the TIM50 family.</text>
</comment>
<dbReference type="InterPro" id="IPR004274">
    <property type="entry name" value="FCP1_dom"/>
</dbReference>
<dbReference type="OMA" id="CEVVVWS"/>
<keyword evidence="1" id="KW-0813">Transport</keyword>
<dbReference type="InterPro" id="IPR023214">
    <property type="entry name" value="HAD_sf"/>
</dbReference>
<dbReference type="Proteomes" id="UP000283634">
    <property type="component" value="Unassembled WGS sequence"/>
</dbReference>
<keyword evidence="1" id="KW-0809">Transit peptide</keyword>
<keyword evidence="1" id="KW-0496">Mitochondrion</keyword>
<evidence type="ECO:0000313" key="4">
    <source>
        <dbReference type="EMBL" id="RNF08569.1"/>
    </source>
</evidence>
<dbReference type="Gene3D" id="3.40.50.1000">
    <property type="entry name" value="HAD superfamily/HAD-like"/>
    <property type="match status" value="1"/>
</dbReference>
<comment type="subunit">
    <text evidence="1">Component of the TIM23 complex.</text>
</comment>
<proteinExistence type="inferred from homology"/>
<feature type="compositionally biased region" description="Basic residues" evidence="2">
    <location>
        <begin position="27"/>
        <end position="40"/>
    </location>
</feature>
<keyword evidence="5" id="KW-1185">Reference proteome</keyword>
<comment type="caution">
    <text evidence="4">The sequence shown here is derived from an EMBL/GenBank/DDBJ whole genome shotgun (WGS) entry which is preliminary data.</text>
</comment>
<comment type="subcellular location">
    <subcellularLocation>
        <location evidence="1">Mitochondrion inner membrane</location>
        <topology evidence="1">Single-pass membrane protein</topology>
    </subcellularLocation>
</comment>
<dbReference type="OrthoDB" id="277011at2759"/>
<reference evidence="4 5" key="1">
    <citation type="journal article" date="2018" name="BMC Genomics">
        <title>Genomic comparison of Trypanosoma conorhini and Trypanosoma rangeli to Trypanosoma cruzi strains of high and low virulence.</title>
        <authorList>
            <person name="Bradwell K.R."/>
            <person name="Koparde V.N."/>
            <person name="Matveyev A.V."/>
            <person name="Serrano M.G."/>
            <person name="Alves J.M."/>
            <person name="Parikh H."/>
            <person name="Huang B."/>
            <person name="Lee V."/>
            <person name="Espinosa-Alvarez O."/>
            <person name="Ortiz P.A."/>
            <person name="Costa-Martins A.G."/>
            <person name="Teixeira M.M."/>
            <person name="Buck G.A."/>
        </authorList>
    </citation>
    <scope>NUCLEOTIDE SEQUENCE [LARGE SCALE GENOMIC DNA]</scope>
    <source>
        <strain evidence="4 5">AM80</strain>
    </source>
</reference>
<evidence type="ECO:0000256" key="1">
    <source>
        <dbReference type="RuleBase" id="RU365079"/>
    </source>
</evidence>
<protein>
    <recommendedName>
        <fullName evidence="1">Mitochondrial import inner membrane translocase subunit TIM50</fullName>
    </recommendedName>
</protein>
<feature type="domain" description="FCP1 homology" evidence="3">
    <location>
        <begin position="185"/>
        <end position="333"/>
    </location>
</feature>
<dbReference type="InterPro" id="IPR036412">
    <property type="entry name" value="HAD-like_sf"/>
</dbReference>
<evidence type="ECO:0000259" key="3">
    <source>
        <dbReference type="PROSITE" id="PS50969"/>
    </source>
</evidence>
<gene>
    <name evidence="4" type="ORF">TraAM80_02676</name>
</gene>
<dbReference type="GeneID" id="40326609"/>
<name>A0A3R7NMC5_TRYRA</name>
<dbReference type="PANTHER" id="PTHR12210">
    <property type="entry name" value="DULLARD PROTEIN PHOSPHATASE"/>
    <property type="match status" value="1"/>
</dbReference>
<accession>A0A3R7NMC5</accession>
<comment type="function">
    <text evidence="1">Essential component of the TIM23 complex, a complex that mediates the translocation of transit peptide-containing proteins across the mitochondrial inner membrane.</text>
</comment>
<dbReference type="Pfam" id="PF03031">
    <property type="entry name" value="NIF"/>
    <property type="match status" value="1"/>
</dbReference>
<dbReference type="AlphaFoldDB" id="A0A3R7NMC5"/>
<dbReference type="PROSITE" id="PS50969">
    <property type="entry name" value="FCP1"/>
    <property type="match status" value="1"/>
</dbReference>
<dbReference type="GO" id="GO:0015031">
    <property type="term" value="P:protein transport"/>
    <property type="evidence" value="ECO:0007669"/>
    <property type="project" value="UniProtKB-KW"/>
</dbReference>
<dbReference type="SUPFAM" id="SSF56784">
    <property type="entry name" value="HAD-like"/>
    <property type="match status" value="1"/>
</dbReference>
<dbReference type="VEuPathDB" id="TriTrypDB:TRSC58_01834"/>